<evidence type="ECO:0000313" key="12">
    <source>
        <dbReference type="EMBL" id="WVX67003.1"/>
    </source>
</evidence>
<dbReference type="CDD" id="cd18787">
    <property type="entry name" value="SF2_C_DEAD"/>
    <property type="match status" value="1"/>
</dbReference>
<dbReference type="InterPro" id="IPR050079">
    <property type="entry name" value="DEAD_box_RNA_helicase"/>
</dbReference>
<evidence type="ECO:0000313" key="13">
    <source>
        <dbReference type="Proteomes" id="UP001330434"/>
    </source>
</evidence>
<dbReference type="RefSeq" id="WP_331255809.1">
    <property type="nucleotide sequence ID" value="NZ_CP133270.1"/>
</dbReference>
<accession>A0ABZ2C5Q4</accession>
<dbReference type="InterPro" id="IPR000629">
    <property type="entry name" value="RNA-helicase_DEAD-box_CS"/>
</dbReference>
<keyword evidence="3 7" id="KW-0347">Helicase</keyword>
<evidence type="ECO:0000259" key="9">
    <source>
        <dbReference type="PROSITE" id="PS51192"/>
    </source>
</evidence>
<dbReference type="Pfam" id="PF00270">
    <property type="entry name" value="DEAD"/>
    <property type="match status" value="1"/>
</dbReference>
<dbReference type="GO" id="GO:0004386">
    <property type="term" value="F:helicase activity"/>
    <property type="evidence" value="ECO:0007669"/>
    <property type="project" value="UniProtKB-KW"/>
</dbReference>
<dbReference type="Proteomes" id="UP001330434">
    <property type="component" value="Chromosome"/>
</dbReference>
<evidence type="ECO:0000259" key="10">
    <source>
        <dbReference type="PROSITE" id="PS51194"/>
    </source>
</evidence>
<dbReference type="SUPFAM" id="SSF52540">
    <property type="entry name" value="P-loop containing nucleoside triphosphate hydrolases"/>
    <property type="match status" value="1"/>
</dbReference>
<dbReference type="SMART" id="SM00490">
    <property type="entry name" value="HELICc"/>
    <property type="match status" value="1"/>
</dbReference>
<organism evidence="12 13">
    <name type="scientific">Candidatus Bealeia paramacronuclearis</name>
    <dbReference type="NCBI Taxonomy" id="1921001"/>
    <lineage>
        <taxon>Bacteria</taxon>
        <taxon>Pseudomonadati</taxon>
        <taxon>Pseudomonadota</taxon>
        <taxon>Alphaproteobacteria</taxon>
        <taxon>Holosporales</taxon>
        <taxon>Holosporaceae</taxon>
        <taxon>Candidatus Bealeia</taxon>
    </lineage>
</organism>
<dbReference type="Gene3D" id="3.40.50.300">
    <property type="entry name" value="P-loop containing nucleotide triphosphate hydrolases"/>
    <property type="match status" value="2"/>
</dbReference>
<dbReference type="CDD" id="cd00268">
    <property type="entry name" value="DEADc"/>
    <property type="match status" value="1"/>
</dbReference>
<feature type="region of interest" description="Disordered" evidence="8">
    <location>
        <begin position="379"/>
        <end position="443"/>
    </location>
</feature>
<dbReference type="PROSITE" id="PS51195">
    <property type="entry name" value="Q_MOTIF"/>
    <property type="match status" value="1"/>
</dbReference>
<dbReference type="SMART" id="SM00487">
    <property type="entry name" value="DEXDc"/>
    <property type="match status" value="1"/>
</dbReference>
<protein>
    <submittedName>
        <fullName evidence="12">DEAD/DEAH box helicase</fullName>
    </submittedName>
</protein>
<evidence type="ECO:0000256" key="1">
    <source>
        <dbReference type="ARBA" id="ARBA00022741"/>
    </source>
</evidence>
<reference evidence="12 13" key="1">
    <citation type="journal article" date="2024" name="Environ. Microbiol.">
        <title>Novel evolutionary insights on the interactions of the Holosporales (Alphaproteobacteria) with eukaryotic hosts from comparative genomics.</title>
        <authorList>
            <person name="Giovannini M."/>
            <person name="Petroni G."/>
            <person name="Castelli M."/>
        </authorList>
    </citation>
    <scope>NUCLEOTIDE SEQUENCE [LARGE SCALE GENOMIC DNA]</scope>
    <source>
        <strain evidence="12 13">US_Bl 15I1</strain>
    </source>
</reference>
<dbReference type="PROSITE" id="PS51192">
    <property type="entry name" value="HELICASE_ATP_BIND_1"/>
    <property type="match status" value="1"/>
</dbReference>
<comment type="similarity">
    <text evidence="5 7">Belongs to the DEAD box helicase family.</text>
</comment>
<dbReference type="InterPro" id="IPR001650">
    <property type="entry name" value="Helicase_C-like"/>
</dbReference>
<dbReference type="InterPro" id="IPR014001">
    <property type="entry name" value="Helicase_ATP-bd"/>
</dbReference>
<evidence type="ECO:0000256" key="7">
    <source>
        <dbReference type="RuleBase" id="RU000492"/>
    </source>
</evidence>
<keyword evidence="2 7" id="KW-0378">Hydrolase</keyword>
<dbReference type="Pfam" id="PF00271">
    <property type="entry name" value="Helicase_C"/>
    <property type="match status" value="1"/>
</dbReference>
<evidence type="ECO:0000256" key="2">
    <source>
        <dbReference type="ARBA" id="ARBA00022801"/>
    </source>
</evidence>
<dbReference type="InterPro" id="IPR014014">
    <property type="entry name" value="RNA_helicase_DEAD_Q_motif"/>
</dbReference>
<keyword evidence="1 7" id="KW-0547">Nucleotide-binding</keyword>
<dbReference type="PANTHER" id="PTHR47959">
    <property type="entry name" value="ATP-DEPENDENT RNA HELICASE RHLE-RELATED"/>
    <property type="match status" value="1"/>
</dbReference>
<gene>
    <name evidence="12" type="ORF">Bealeia1_01199</name>
</gene>
<evidence type="ECO:0000256" key="3">
    <source>
        <dbReference type="ARBA" id="ARBA00022806"/>
    </source>
</evidence>
<dbReference type="EMBL" id="CP133270">
    <property type="protein sequence ID" value="WVX67003.1"/>
    <property type="molecule type" value="Genomic_DNA"/>
</dbReference>
<feature type="domain" description="DEAD-box RNA helicase Q" evidence="11">
    <location>
        <begin position="1"/>
        <end position="29"/>
    </location>
</feature>
<feature type="domain" description="Helicase C-terminal" evidence="10">
    <location>
        <begin position="232"/>
        <end position="376"/>
    </location>
</feature>
<sequence>MNFTDLGLSASLLKAIEDVGYTTPTPIQEEVIPEVLNGHDIFGVAQTGTGKTASFVLPMLEKLSKGRAKARMPRSLILEPTRELAMQVAENFEHYGKNSKLNLALLIGGESFVDQQKKLERGVDVLIATPGRLMDLFERGKILLTDVQMFVIDEADRMLDMGFIPDIEKISSLLPKKRQTLLFSATMPAEIKKLSSKYLNNPKEVIVSPQSTTASTIVQKFIHVAASEKRRALRQIIESEKIPSAIIFCNRKKDVDFLEKSMTGYGYLAGALHGDMAQSARNQVLQAFKDEKIKFLIASDVAARGIDIDKLPYVFNFDVPLQAEDYVHRIGRTGRAGNIGHAFILISKADEKNFQNILKIAGGALEEVKLDESFSVDQAKTLPQKKAPVRGKSPGRPQKTPPQEKAPSPQRPPNPPQPRVQKQSEEPKGPIIGFGDDLPSFMR</sequence>
<proteinExistence type="inferred from homology"/>
<keyword evidence="4 7" id="KW-0067">ATP-binding</keyword>
<evidence type="ECO:0000259" key="11">
    <source>
        <dbReference type="PROSITE" id="PS51195"/>
    </source>
</evidence>
<dbReference type="PROSITE" id="PS00039">
    <property type="entry name" value="DEAD_ATP_HELICASE"/>
    <property type="match status" value="1"/>
</dbReference>
<dbReference type="PROSITE" id="PS51194">
    <property type="entry name" value="HELICASE_CTER"/>
    <property type="match status" value="1"/>
</dbReference>
<dbReference type="InterPro" id="IPR011545">
    <property type="entry name" value="DEAD/DEAH_box_helicase_dom"/>
</dbReference>
<dbReference type="InterPro" id="IPR027417">
    <property type="entry name" value="P-loop_NTPase"/>
</dbReference>
<evidence type="ECO:0000256" key="6">
    <source>
        <dbReference type="PROSITE-ProRule" id="PRU00552"/>
    </source>
</evidence>
<name>A0ABZ2C5Q4_9PROT</name>
<evidence type="ECO:0000256" key="8">
    <source>
        <dbReference type="SAM" id="MobiDB-lite"/>
    </source>
</evidence>
<feature type="short sequence motif" description="Q motif" evidence="6">
    <location>
        <begin position="1"/>
        <end position="29"/>
    </location>
</feature>
<feature type="domain" description="Helicase ATP-binding" evidence="9">
    <location>
        <begin position="32"/>
        <end position="205"/>
    </location>
</feature>
<dbReference type="InterPro" id="IPR044742">
    <property type="entry name" value="DEAD/DEAH_RhlB"/>
</dbReference>
<evidence type="ECO:0000256" key="5">
    <source>
        <dbReference type="ARBA" id="ARBA00038437"/>
    </source>
</evidence>
<evidence type="ECO:0000256" key="4">
    <source>
        <dbReference type="ARBA" id="ARBA00022840"/>
    </source>
</evidence>
<feature type="compositionally biased region" description="Pro residues" evidence="8">
    <location>
        <begin position="409"/>
        <end position="418"/>
    </location>
</feature>
<keyword evidence="13" id="KW-1185">Reference proteome</keyword>
<dbReference type="PANTHER" id="PTHR47959:SF13">
    <property type="entry name" value="ATP-DEPENDENT RNA HELICASE RHLE"/>
    <property type="match status" value="1"/>
</dbReference>